<evidence type="ECO:0000256" key="1">
    <source>
        <dbReference type="SAM" id="Phobius"/>
    </source>
</evidence>
<feature type="transmembrane region" description="Helical" evidence="1">
    <location>
        <begin position="12"/>
        <end position="29"/>
    </location>
</feature>
<proteinExistence type="predicted"/>
<gene>
    <name evidence="2" type="ORF">LLT6_12890</name>
</gene>
<organism evidence="2 3">
    <name type="scientific">Lactococcus cremoris subsp. cremoris TIFN6</name>
    <dbReference type="NCBI Taxonomy" id="1234876"/>
    <lineage>
        <taxon>Bacteria</taxon>
        <taxon>Bacillati</taxon>
        <taxon>Bacillota</taxon>
        <taxon>Bacilli</taxon>
        <taxon>Lactobacillales</taxon>
        <taxon>Streptococcaceae</taxon>
        <taxon>Lactococcus</taxon>
        <taxon>Lactococcus cremoris subsp. cremoris</taxon>
    </lineage>
</organism>
<dbReference type="EMBL" id="ATBB01000284">
    <property type="protein sequence ID" value="EQC56673.1"/>
    <property type="molecule type" value="Genomic_DNA"/>
</dbReference>
<comment type="caution">
    <text evidence="2">The sequence shown here is derived from an EMBL/GenBank/DDBJ whole genome shotgun (WGS) entry which is preliminary data.</text>
</comment>
<keyword evidence="1" id="KW-0812">Transmembrane</keyword>
<dbReference type="AlphaFoldDB" id="T0TM13"/>
<reference evidence="2 3" key="1">
    <citation type="journal article" date="2013" name="ISME J.">
        <title>Multifactorial diversity sustains microbial community stability.</title>
        <authorList>
            <person name="Erkus O."/>
            <person name="de Jager V.C."/>
            <person name="Spus M."/>
            <person name="van Alen-Boerrigter I.J."/>
            <person name="van Rijswijck I.M."/>
            <person name="Hazelwood L."/>
            <person name="Janssen P.W."/>
            <person name="van Hijum S.A."/>
            <person name="Kleerebezem M."/>
            <person name="Smid E.J."/>
        </authorList>
    </citation>
    <scope>NUCLEOTIDE SEQUENCE [LARGE SCALE GENOMIC DNA]</scope>
    <source>
        <strain evidence="2 3">TIFN6</strain>
    </source>
</reference>
<evidence type="ECO:0000313" key="3">
    <source>
        <dbReference type="Proteomes" id="UP000015854"/>
    </source>
</evidence>
<name>T0TM13_LACLC</name>
<dbReference type="Proteomes" id="UP000015854">
    <property type="component" value="Unassembled WGS sequence"/>
</dbReference>
<evidence type="ECO:0000313" key="2">
    <source>
        <dbReference type="EMBL" id="EQC56673.1"/>
    </source>
</evidence>
<accession>T0TM13</accession>
<keyword evidence="1" id="KW-0472">Membrane</keyword>
<keyword evidence="1" id="KW-1133">Transmembrane helix</keyword>
<sequence length="58" mass="7067">MKFNLDTKVNLAVILSAIVFIYTIVKDLYRRYHSRFKMETRIVEWITSTDKKQRIFLL</sequence>
<protein>
    <submittedName>
        <fullName evidence="2">Uncharacterized protein</fullName>
    </submittedName>
</protein>